<dbReference type="Gene3D" id="3.30.70.1630">
    <property type="match status" value="1"/>
</dbReference>
<organism evidence="1 2">
    <name type="scientific">Herbaspirillum chlorophenolicum</name>
    <dbReference type="NCBI Taxonomy" id="211589"/>
    <lineage>
        <taxon>Bacteria</taxon>
        <taxon>Pseudomonadati</taxon>
        <taxon>Pseudomonadota</taxon>
        <taxon>Betaproteobacteria</taxon>
        <taxon>Burkholderiales</taxon>
        <taxon>Oxalobacteraceae</taxon>
        <taxon>Herbaspirillum</taxon>
    </lineage>
</organism>
<reference evidence="1 2" key="1">
    <citation type="submission" date="2024-10" db="EMBL/GenBank/DDBJ databases">
        <title>The Natural Products Discovery Center: Release of the First 8490 Sequenced Strains for Exploring Actinobacteria Biosynthetic Diversity.</title>
        <authorList>
            <person name="Kalkreuter E."/>
            <person name="Kautsar S.A."/>
            <person name="Yang D."/>
            <person name="Bader C.D."/>
            <person name="Teijaro C.N."/>
            <person name="Fluegel L."/>
            <person name="Davis C.M."/>
            <person name="Simpson J.R."/>
            <person name="Lauterbach L."/>
            <person name="Steele A.D."/>
            <person name="Gui C."/>
            <person name="Meng S."/>
            <person name="Li G."/>
            <person name="Viehrig K."/>
            <person name="Ye F."/>
            <person name="Su P."/>
            <person name="Kiefer A.F."/>
            <person name="Nichols A."/>
            <person name="Cepeda A.J."/>
            <person name="Yan W."/>
            <person name="Fan B."/>
            <person name="Jiang Y."/>
            <person name="Adhikari A."/>
            <person name="Zheng C.-J."/>
            <person name="Schuster L."/>
            <person name="Cowan T.M."/>
            <person name="Smanski M.J."/>
            <person name="Chevrette M.G."/>
            <person name="De Carvalho L.P.S."/>
            <person name="Shen B."/>
        </authorList>
    </citation>
    <scope>NUCLEOTIDE SEQUENCE [LARGE SCALE GENOMIC DNA]</scope>
    <source>
        <strain evidence="1 2">NPDC087045</strain>
    </source>
</reference>
<dbReference type="SUPFAM" id="SSF103025">
    <property type="entry name" value="Folate-binding domain"/>
    <property type="match status" value="1"/>
</dbReference>
<dbReference type="Gene3D" id="3.30.70.1400">
    <property type="entry name" value="Aminomethyltransferase beta-barrel domains"/>
    <property type="match status" value="1"/>
</dbReference>
<evidence type="ECO:0000313" key="1">
    <source>
        <dbReference type="EMBL" id="MFJ3046574.1"/>
    </source>
</evidence>
<keyword evidence="2" id="KW-1185">Reference proteome</keyword>
<dbReference type="Proteomes" id="UP001617427">
    <property type="component" value="Unassembled WGS sequence"/>
</dbReference>
<accession>A0ABW8EZV1</accession>
<dbReference type="Gene3D" id="2.40.30.160">
    <property type="match status" value="1"/>
</dbReference>
<dbReference type="PANTHER" id="PTHR22602">
    <property type="entry name" value="TRANSFERASE CAF17, MITOCHONDRIAL-RELATED"/>
    <property type="match status" value="1"/>
</dbReference>
<dbReference type="EMBL" id="JBIUZV010000006">
    <property type="protein sequence ID" value="MFJ3046574.1"/>
    <property type="molecule type" value="Genomic_DNA"/>
</dbReference>
<gene>
    <name evidence="1" type="ORF">ACIPEN_12145</name>
</gene>
<dbReference type="NCBIfam" id="TIGR03317">
    <property type="entry name" value="ygfZ_signature"/>
    <property type="match status" value="1"/>
</dbReference>
<sequence>MTELTASTSVWLDFLKQQGAQFDADGAELLGFGASAPAPESLESFMAPLTGLGIIGVAGDDAASFLHSQLTNDVEHLDTSAARLAGYCSPKGRLLASFLMWRNPEFIFLQLPRPLQTAIQKRLQMFVLRAKAKLSDQGANTAIIGLAGPAAKNSLAEWYPVLPAEPYAKIDNANGTLLRLADSAGSARYQWVTTPEIAIAAWPRLSQHLTPTGPQAWRLSDIRAGVPQITAPTQEQFVPQMVNFELIGGVNFKKGCYPGQEIVARSQYLGKLKRRTMLATVDSNAVVAGNEVFSSADPAQPCGMVVNAETAGEGRSLALVEIKLAAADGPIHLGSAEGPALHFHDLPYELADPQ</sequence>
<evidence type="ECO:0000313" key="2">
    <source>
        <dbReference type="Proteomes" id="UP001617427"/>
    </source>
</evidence>
<comment type="caution">
    <text evidence="1">The sequence shown here is derived from an EMBL/GenBank/DDBJ whole genome shotgun (WGS) entry which is preliminary data.</text>
</comment>
<name>A0ABW8EZV1_9BURK</name>
<dbReference type="PANTHER" id="PTHR22602:SF0">
    <property type="entry name" value="TRANSFERASE CAF17, MITOCHONDRIAL-RELATED"/>
    <property type="match status" value="1"/>
</dbReference>
<dbReference type="InterPro" id="IPR045179">
    <property type="entry name" value="YgfZ/GcvT"/>
</dbReference>
<dbReference type="RefSeq" id="WP_402700735.1">
    <property type="nucleotide sequence ID" value="NZ_JBIUZV010000006.1"/>
</dbReference>
<proteinExistence type="predicted"/>
<dbReference type="InterPro" id="IPR017703">
    <property type="entry name" value="YgfZ/GCV_T_CS"/>
</dbReference>
<protein>
    <submittedName>
        <fullName evidence="1">YgfZ/GcvT domain-containing protein</fullName>
    </submittedName>
</protein>